<dbReference type="InterPro" id="IPR051532">
    <property type="entry name" value="Ester_Hydrolysis_Enzymes"/>
</dbReference>
<evidence type="ECO:0000259" key="2">
    <source>
        <dbReference type="Pfam" id="PF13472"/>
    </source>
</evidence>
<gene>
    <name evidence="3" type="ORF">EVOR1521_LOCUS6143</name>
</gene>
<keyword evidence="4" id="KW-1185">Reference proteome</keyword>
<feature type="region of interest" description="Disordered" evidence="1">
    <location>
        <begin position="1"/>
        <end position="23"/>
    </location>
</feature>
<dbReference type="InterPro" id="IPR036514">
    <property type="entry name" value="SGNH_hydro_sf"/>
</dbReference>
<evidence type="ECO:0000256" key="1">
    <source>
        <dbReference type="SAM" id="MobiDB-lite"/>
    </source>
</evidence>
<sequence length="213" mass="22641">MSMKRPASQSPSSSKRRSESPLRVACLGDSNTCGGGLGKQGAYPAQLQRELDEQAGSSQYLVKSFGVSGAVAANTPGKKCFVHQQRYQDALAFNANIFVVMLGTNDAWHRGGEPEKVGESVATLLGDLRVKAAASSKPHPICVLALPPGVKEGRLRQNLEQHVHPALRKLAHTADTVLVDAEWTLDSFRPDKVHLSMSGAKTLAVAIASAICS</sequence>
<dbReference type="Proteomes" id="UP001178507">
    <property type="component" value="Unassembled WGS sequence"/>
</dbReference>
<feature type="domain" description="SGNH hydrolase-type esterase" evidence="2">
    <location>
        <begin position="26"/>
        <end position="200"/>
    </location>
</feature>
<protein>
    <recommendedName>
        <fullName evidence="2">SGNH hydrolase-type esterase domain-containing protein</fullName>
    </recommendedName>
</protein>
<evidence type="ECO:0000313" key="4">
    <source>
        <dbReference type="Proteomes" id="UP001178507"/>
    </source>
</evidence>
<dbReference type="EMBL" id="CAUJNA010000453">
    <property type="protein sequence ID" value="CAJ1377310.1"/>
    <property type="molecule type" value="Genomic_DNA"/>
</dbReference>
<accession>A0AA36MRA8</accession>
<evidence type="ECO:0000313" key="3">
    <source>
        <dbReference type="EMBL" id="CAJ1377310.1"/>
    </source>
</evidence>
<feature type="compositionally biased region" description="Low complexity" evidence="1">
    <location>
        <begin position="1"/>
        <end position="13"/>
    </location>
</feature>
<reference evidence="3" key="1">
    <citation type="submission" date="2023-08" db="EMBL/GenBank/DDBJ databases">
        <authorList>
            <person name="Chen Y."/>
            <person name="Shah S."/>
            <person name="Dougan E. K."/>
            <person name="Thang M."/>
            <person name="Chan C."/>
        </authorList>
    </citation>
    <scope>NUCLEOTIDE SEQUENCE</scope>
</reference>
<dbReference type="Pfam" id="PF13472">
    <property type="entry name" value="Lipase_GDSL_2"/>
    <property type="match status" value="1"/>
</dbReference>
<dbReference type="SUPFAM" id="SSF52266">
    <property type="entry name" value="SGNH hydrolase"/>
    <property type="match status" value="1"/>
</dbReference>
<comment type="caution">
    <text evidence="3">The sequence shown here is derived from an EMBL/GenBank/DDBJ whole genome shotgun (WGS) entry which is preliminary data.</text>
</comment>
<dbReference type="AlphaFoldDB" id="A0AA36MRA8"/>
<dbReference type="PANTHER" id="PTHR30383">
    <property type="entry name" value="THIOESTERASE 1/PROTEASE 1/LYSOPHOSPHOLIPASE L1"/>
    <property type="match status" value="1"/>
</dbReference>
<dbReference type="InterPro" id="IPR013830">
    <property type="entry name" value="SGNH_hydro"/>
</dbReference>
<dbReference type="Gene3D" id="3.40.50.1110">
    <property type="entry name" value="SGNH hydrolase"/>
    <property type="match status" value="1"/>
</dbReference>
<organism evidence="3 4">
    <name type="scientific">Effrenium voratum</name>
    <dbReference type="NCBI Taxonomy" id="2562239"/>
    <lineage>
        <taxon>Eukaryota</taxon>
        <taxon>Sar</taxon>
        <taxon>Alveolata</taxon>
        <taxon>Dinophyceae</taxon>
        <taxon>Suessiales</taxon>
        <taxon>Symbiodiniaceae</taxon>
        <taxon>Effrenium</taxon>
    </lineage>
</organism>
<name>A0AA36MRA8_9DINO</name>
<proteinExistence type="predicted"/>